<organism evidence="2 3">
    <name type="scientific">Noviherbaspirillum saxi</name>
    <dbReference type="NCBI Taxonomy" id="2320863"/>
    <lineage>
        <taxon>Bacteria</taxon>
        <taxon>Pseudomonadati</taxon>
        <taxon>Pseudomonadota</taxon>
        <taxon>Betaproteobacteria</taxon>
        <taxon>Burkholderiales</taxon>
        <taxon>Oxalobacteraceae</taxon>
        <taxon>Noviherbaspirillum</taxon>
    </lineage>
</organism>
<dbReference type="InterPro" id="IPR011978">
    <property type="entry name" value="YgfB-like"/>
</dbReference>
<dbReference type="PANTHER" id="PTHR33747:SF1">
    <property type="entry name" value="ADENYLATE CYCLASE-ASSOCIATED CAP C-TERMINAL DOMAIN-CONTAINING PROTEIN"/>
    <property type="match status" value="1"/>
</dbReference>
<dbReference type="EMBL" id="QYUO01000001">
    <property type="protein sequence ID" value="RJG00086.1"/>
    <property type="molecule type" value="Genomic_DNA"/>
</dbReference>
<accession>A0A3A3GCX7</accession>
<dbReference type="Pfam" id="PF03695">
    <property type="entry name" value="UPF0149"/>
    <property type="match status" value="1"/>
</dbReference>
<dbReference type="RefSeq" id="WP_119770028.1">
    <property type="nucleotide sequence ID" value="NZ_QYUO01000001.1"/>
</dbReference>
<protein>
    <submittedName>
        <fullName evidence="2">YecA family protein</fullName>
    </submittedName>
</protein>
<dbReference type="InterPro" id="IPR004027">
    <property type="entry name" value="SEC_C_motif"/>
</dbReference>
<feature type="region of interest" description="Disordered" evidence="1">
    <location>
        <begin position="201"/>
        <end position="234"/>
    </location>
</feature>
<keyword evidence="3" id="KW-1185">Reference proteome</keyword>
<proteinExistence type="predicted"/>
<name>A0A3A3GCX7_9BURK</name>
<gene>
    <name evidence="2" type="ORF">D3871_10975</name>
</gene>
<reference evidence="3" key="1">
    <citation type="submission" date="2018-09" db="EMBL/GenBank/DDBJ databases">
        <authorList>
            <person name="Zhu H."/>
        </authorList>
    </citation>
    <scope>NUCLEOTIDE SEQUENCE [LARGE SCALE GENOMIC DNA]</scope>
    <source>
        <strain evidence="3">K1R23-30</strain>
    </source>
</reference>
<dbReference type="SUPFAM" id="SSF101327">
    <property type="entry name" value="YgfB-like"/>
    <property type="match status" value="1"/>
</dbReference>
<dbReference type="Gene3D" id="3.10.450.50">
    <property type="match status" value="1"/>
</dbReference>
<dbReference type="NCBIfam" id="TIGR02292">
    <property type="entry name" value="ygfB_yecA"/>
    <property type="match status" value="1"/>
</dbReference>
<dbReference type="InterPro" id="IPR036255">
    <property type="entry name" value="YgfB-like_sf"/>
</dbReference>
<evidence type="ECO:0000313" key="2">
    <source>
        <dbReference type="EMBL" id="RJG00086.1"/>
    </source>
</evidence>
<dbReference type="PANTHER" id="PTHR33747">
    <property type="entry name" value="UPF0225 PROTEIN SCO1677"/>
    <property type="match status" value="1"/>
</dbReference>
<dbReference type="Proteomes" id="UP000265955">
    <property type="component" value="Unassembled WGS sequence"/>
</dbReference>
<dbReference type="SUPFAM" id="SSF103642">
    <property type="entry name" value="Sec-C motif"/>
    <property type="match status" value="1"/>
</dbReference>
<dbReference type="AlphaFoldDB" id="A0A3A3GCX7"/>
<evidence type="ECO:0000256" key="1">
    <source>
        <dbReference type="SAM" id="MobiDB-lite"/>
    </source>
</evidence>
<comment type="caution">
    <text evidence="2">The sequence shown here is derived from an EMBL/GenBank/DDBJ whole genome shotgun (WGS) entry which is preliminary data.</text>
</comment>
<dbReference type="Pfam" id="PF02810">
    <property type="entry name" value="SEC-C"/>
    <property type="match status" value="1"/>
</dbReference>
<evidence type="ECO:0000313" key="3">
    <source>
        <dbReference type="Proteomes" id="UP000265955"/>
    </source>
</evidence>
<sequence length="234" mass="26445">MHLDEPLSDKEFKELDQFLLSDRCADDGMTMDSLHGFLTALAIGPEEVLMAEWLPVIWGSHGDKGPAFKNAKEAERITGLIARFMNEVAITFEVAPKEFEPLYCEHEVDGRTLLDADAWAWGFWEGIDLRAEAWEPLWSSDLAEMARPIYLLGAEEIEEEEMALVDDPVKRHKLAIEMEAAIPHIHRFWQPHRKSAVQQVQRDAPKVGRNDPCPCGSGKKYKKCCGADQADPQS</sequence>
<dbReference type="OrthoDB" id="570299at2"/>